<dbReference type="SUPFAM" id="SSF51306">
    <property type="entry name" value="LexA/Signal peptidase"/>
    <property type="match status" value="1"/>
</dbReference>
<dbReference type="STRING" id="1232681.ADIS_3346"/>
<dbReference type="EMBL" id="AQHR01000088">
    <property type="protein sequence ID" value="EON76218.1"/>
    <property type="molecule type" value="Genomic_DNA"/>
</dbReference>
<dbReference type="PROSITE" id="PS50943">
    <property type="entry name" value="HTH_CROC1"/>
    <property type="match status" value="1"/>
</dbReference>
<protein>
    <recommendedName>
        <fullName evidence="1">HTH cro/C1-type domain-containing protein</fullName>
    </recommendedName>
</protein>
<evidence type="ECO:0000313" key="2">
    <source>
        <dbReference type="EMBL" id="EON76218.1"/>
    </source>
</evidence>
<gene>
    <name evidence="2" type="ORF">ADIS_3346</name>
</gene>
<dbReference type="OrthoDB" id="3831186at2"/>
<dbReference type="PATRIC" id="fig|1288963.3.peg.3339"/>
<sequence length="278" mass="30850">MSIAKSYFPGNLKFLRERKGLTQHNLADSLGLTRSKVNALESGQTKSPSPEDFLGISGFFGISIDSLIRVDLSKLGELKLRELEAGNDVYIRGGNLRVLAISVDKTNTENVEYVPVKAKSGYMSGFNDPEFIASLPKFSLPNLPKQGTYRIFPTIGDSMLPIPGGSDIITQYVEDWTRLKPNTPCIVVLDGQQDFVFKLVTVHPEGVLTLTSLNPLFEPFTVPAGQVLEIWKFHAYTCHEIPEPETDIQQLIRAVKEVQKELFAKKRKPASPETIIAS</sequence>
<name>R7ZQ89_9BACT</name>
<proteinExistence type="predicted"/>
<dbReference type="AlphaFoldDB" id="R7ZQ89"/>
<dbReference type="Gene3D" id="1.10.260.40">
    <property type="entry name" value="lambda repressor-like DNA-binding domains"/>
    <property type="match status" value="1"/>
</dbReference>
<dbReference type="InterPro" id="IPR036286">
    <property type="entry name" value="LexA/Signal_pep-like_sf"/>
</dbReference>
<dbReference type="Proteomes" id="UP000013909">
    <property type="component" value="Unassembled WGS sequence"/>
</dbReference>
<comment type="caution">
    <text evidence="2">The sequence shown here is derived from an EMBL/GenBank/DDBJ whole genome shotgun (WGS) entry which is preliminary data.</text>
</comment>
<evidence type="ECO:0000313" key="3">
    <source>
        <dbReference type="Proteomes" id="UP000013909"/>
    </source>
</evidence>
<accession>R7ZQ89</accession>
<keyword evidence="3" id="KW-1185">Reference proteome</keyword>
<dbReference type="GO" id="GO:0003677">
    <property type="term" value="F:DNA binding"/>
    <property type="evidence" value="ECO:0007669"/>
    <property type="project" value="InterPro"/>
</dbReference>
<dbReference type="RefSeq" id="WP_010855479.1">
    <property type="nucleotide sequence ID" value="NZ_AQHR01000088.1"/>
</dbReference>
<dbReference type="Pfam" id="PF01381">
    <property type="entry name" value="HTH_3"/>
    <property type="match status" value="1"/>
</dbReference>
<evidence type="ECO:0000259" key="1">
    <source>
        <dbReference type="PROSITE" id="PS50943"/>
    </source>
</evidence>
<dbReference type="SUPFAM" id="SSF47413">
    <property type="entry name" value="lambda repressor-like DNA-binding domains"/>
    <property type="match status" value="1"/>
</dbReference>
<reference evidence="2 3" key="1">
    <citation type="submission" date="2013-02" db="EMBL/GenBank/DDBJ databases">
        <title>A novel strain isolated from Lonar lake, Maharashtra, India.</title>
        <authorList>
            <person name="Singh A."/>
        </authorList>
    </citation>
    <scope>NUCLEOTIDE SEQUENCE [LARGE SCALE GENOMIC DNA]</scope>
    <source>
        <strain evidence="2 3">AK24</strain>
    </source>
</reference>
<dbReference type="InterPro" id="IPR010982">
    <property type="entry name" value="Lambda_DNA-bd_dom_sf"/>
</dbReference>
<dbReference type="SMART" id="SM00530">
    <property type="entry name" value="HTH_XRE"/>
    <property type="match status" value="1"/>
</dbReference>
<dbReference type="InterPro" id="IPR001387">
    <property type="entry name" value="Cro/C1-type_HTH"/>
</dbReference>
<dbReference type="CDD" id="cd00093">
    <property type="entry name" value="HTH_XRE"/>
    <property type="match status" value="1"/>
</dbReference>
<organism evidence="2 3">
    <name type="scientific">Lunatimonas lonarensis</name>
    <dbReference type="NCBI Taxonomy" id="1232681"/>
    <lineage>
        <taxon>Bacteria</taxon>
        <taxon>Pseudomonadati</taxon>
        <taxon>Bacteroidota</taxon>
        <taxon>Cytophagia</taxon>
        <taxon>Cytophagales</taxon>
        <taxon>Cyclobacteriaceae</taxon>
    </lineage>
</organism>
<dbReference type="Gene3D" id="2.10.109.10">
    <property type="entry name" value="Umud Fragment, subunit A"/>
    <property type="match status" value="1"/>
</dbReference>
<feature type="domain" description="HTH cro/C1-type" evidence="1">
    <location>
        <begin position="12"/>
        <end position="67"/>
    </location>
</feature>